<sequence>MFFINLAVIETIRNSIADFLPFSFHSLGSVSVRDNISKHKQTRLSEEIHPHASVVLSTFPSDSLLCLITIKNEYITDSERCNFQRSTDHPTVSRD</sequence>
<evidence type="ECO:0000313" key="1">
    <source>
        <dbReference type="EMBL" id="GIX87939.1"/>
    </source>
</evidence>
<dbReference type="Proteomes" id="UP001054837">
    <property type="component" value="Unassembled WGS sequence"/>
</dbReference>
<name>A0AAV4NT12_9ARAC</name>
<evidence type="ECO:0000313" key="2">
    <source>
        <dbReference type="Proteomes" id="UP001054837"/>
    </source>
</evidence>
<keyword evidence="2" id="KW-1185">Reference proteome</keyword>
<organism evidence="1 2">
    <name type="scientific">Caerostris darwini</name>
    <dbReference type="NCBI Taxonomy" id="1538125"/>
    <lineage>
        <taxon>Eukaryota</taxon>
        <taxon>Metazoa</taxon>
        <taxon>Ecdysozoa</taxon>
        <taxon>Arthropoda</taxon>
        <taxon>Chelicerata</taxon>
        <taxon>Arachnida</taxon>
        <taxon>Araneae</taxon>
        <taxon>Araneomorphae</taxon>
        <taxon>Entelegynae</taxon>
        <taxon>Araneoidea</taxon>
        <taxon>Araneidae</taxon>
        <taxon>Caerostris</taxon>
    </lineage>
</organism>
<protein>
    <submittedName>
        <fullName evidence="1">Uncharacterized protein</fullName>
    </submittedName>
</protein>
<dbReference type="AlphaFoldDB" id="A0AAV4NT12"/>
<reference evidence="1 2" key="1">
    <citation type="submission" date="2021-06" db="EMBL/GenBank/DDBJ databases">
        <title>Caerostris darwini draft genome.</title>
        <authorList>
            <person name="Kono N."/>
            <person name="Arakawa K."/>
        </authorList>
    </citation>
    <scope>NUCLEOTIDE SEQUENCE [LARGE SCALE GENOMIC DNA]</scope>
</reference>
<proteinExistence type="predicted"/>
<comment type="caution">
    <text evidence="1">The sequence shown here is derived from an EMBL/GenBank/DDBJ whole genome shotgun (WGS) entry which is preliminary data.</text>
</comment>
<accession>A0AAV4NT12</accession>
<gene>
    <name evidence="1" type="ORF">CDAR_437611</name>
</gene>
<dbReference type="EMBL" id="BPLQ01002032">
    <property type="protein sequence ID" value="GIX87939.1"/>
    <property type="molecule type" value="Genomic_DNA"/>
</dbReference>